<dbReference type="EMBL" id="KN838650">
    <property type="protein sequence ID" value="KIJ99267.1"/>
    <property type="molecule type" value="Genomic_DNA"/>
</dbReference>
<sequence>MGTAAQRSALNVQRLLPLALIDMAKHNSQSSKQSKPSKPRLEPKVAEILSEIPRYDTHPIDIVSPVGLFNSGFSW</sequence>
<reference evidence="1 2" key="1">
    <citation type="submission" date="2014-04" db="EMBL/GenBank/DDBJ databases">
        <authorList>
            <consortium name="DOE Joint Genome Institute"/>
            <person name="Kuo A."/>
            <person name="Kohler A."/>
            <person name="Nagy L.G."/>
            <person name="Floudas D."/>
            <person name="Copeland A."/>
            <person name="Barry K.W."/>
            <person name="Cichocki N."/>
            <person name="Veneault-Fourrey C."/>
            <person name="LaButti K."/>
            <person name="Lindquist E.A."/>
            <person name="Lipzen A."/>
            <person name="Lundell T."/>
            <person name="Morin E."/>
            <person name="Murat C."/>
            <person name="Sun H."/>
            <person name="Tunlid A."/>
            <person name="Henrissat B."/>
            <person name="Grigoriev I.V."/>
            <person name="Hibbett D.S."/>
            <person name="Martin F."/>
            <person name="Nordberg H.P."/>
            <person name="Cantor M.N."/>
            <person name="Hua S.X."/>
        </authorList>
    </citation>
    <scope>NUCLEOTIDE SEQUENCE [LARGE SCALE GENOMIC DNA]</scope>
    <source>
        <strain evidence="1 2">LaAM-08-1</strain>
    </source>
</reference>
<keyword evidence="2" id="KW-1185">Reference proteome</keyword>
<name>A0A0C9XTK2_9AGAR</name>
<evidence type="ECO:0000313" key="1">
    <source>
        <dbReference type="EMBL" id="KIJ99267.1"/>
    </source>
</evidence>
<gene>
    <name evidence="1" type="ORF">K443DRAFT_176940</name>
</gene>
<dbReference type="HOGENOM" id="CLU_2671426_0_0_1"/>
<proteinExistence type="predicted"/>
<accession>A0A0C9XTK2</accession>
<evidence type="ECO:0000313" key="2">
    <source>
        <dbReference type="Proteomes" id="UP000054477"/>
    </source>
</evidence>
<dbReference type="AlphaFoldDB" id="A0A0C9XTK2"/>
<reference evidence="2" key="2">
    <citation type="submission" date="2015-01" db="EMBL/GenBank/DDBJ databases">
        <title>Evolutionary Origins and Diversification of the Mycorrhizal Mutualists.</title>
        <authorList>
            <consortium name="DOE Joint Genome Institute"/>
            <consortium name="Mycorrhizal Genomics Consortium"/>
            <person name="Kohler A."/>
            <person name="Kuo A."/>
            <person name="Nagy L.G."/>
            <person name="Floudas D."/>
            <person name="Copeland A."/>
            <person name="Barry K.W."/>
            <person name="Cichocki N."/>
            <person name="Veneault-Fourrey C."/>
            <person name="LaButti K."/>
            <person name="Lindquist E.A."/>
            <person name="Lipzen A."/>
            <person name="Lundell T."/>
            <person name="Morin E."/>
            <person name="Murat C."/>
            <person name="Riley R."/>
            <person name="Ohm R."/>
            <person name="Sun H."/>
            <person name="Tunlid A."/>
            <person name="Henrissat B."/>
            <person name="Grigoriev I.V."/>
            <person name="Hibbett D.S."/>
            <person name="Martin F."/>
        </authorList>
    </citation>
    <scope>NUCLEOTIDE SEQUENCE [LARGE SCALE GENOMIC DNA]</scope>
    <source>
        <strain evidence="2">LaAM-08-1</strain>
    </source>
</reference>
<dbReference type="Proteomes" id="UP000054477">
    <property type="component" value="Unassembled WGS sequence"/>
</dbReference>
<organism evidence="1 2">
    <name type="scientific">Laccaria amethystina LaAM-08-1</name>
    <dbReference type="NCBI Taxonomy" id="1095629"/>
    <lineage>
        <taxon>Eukaryota</taxon>
        <taxon>Fungi</taxon>
        <taxon>Dikarya</taxon>
        <taxon>Basidiomycota</taxon>
        <taxon>Agaricomycotina</taxon>
        <taxon>Agaricomycetes</taxon>
        <taxon>Agaricomycetidae</taxon>
        <taxon>Agaricales</taxon>
        <taxon>Agaricineae</taxon>
        <taxon>Hydnangiaceae</taxon>
        <taxon>Laccaria</taxon>
    </lineage>
</organism>
<protein>
    <submittedName>
        <fullName evidence="1">Uncharacterized protein</fullName>
    </submittedName>
</protein>